<sequence length="144" mass="15645">MSCRGTSCRGASCRAALERDIRLPLSGTLRPPFSRSTPAIFQAYCPFVPCELQKPRLGWGGQGLPLYIAAISLPPGNFWKIVVSQAKQAPPLTGWPSWAAVLCRLRHTFSLVQHPLTSMAHGQNMRLKTGTKGKACGQLSGKRS</sequence>
<protein>
    <submittedName>
        <fullName evidence="1">Uncharacterized protein</fullName>
    </submittedName>
</protein>
<accession>Q8C4A6</accession>
<gene>
    <name evidence="2" type="primary">Neurl1b</name>
</gene>
<reference evidence="1" key="4">
    <citation type="journal article" date="2001" name="Nature">
        <title>Functional annotation of a full-length mouse cDNA collection.</title>
        <authorList>
            <consortium name="The RIKEN Genome Exploration Research Group Phase II Team and the FANTOM Consortium"/>
        </authorList>
    </citation>
    <scope>NUCLEOTIDE SEQUENCE</scope>
    <source>
        <strain evidence="1">C57BL/6J</strain>
        <tissue evidence="1">Cerebellum</tissue>
    </source>
</reference>
<dbReference type="EMBL" id="AK082655">
    <property type="protein sequence ID" value="BAC38562.1"/>
    <property type="molecule type" value="mRNA"/>
</dbReference>
<reference evidence="1" key="3">
    <citation type="journal article" date="2000" name="Genome Res.">
        <title>RIKEN integrated sequence analysis (RISA) system--384-format sequencing pipeline with 384 multicapillary sequencer.</title>
        <authorList>
            <person name="Shibata K."/>
            <person name="Itoh M."/>
            <person name="Aizawa K."/>
            <person name="Nagaoka S."/>
            <person name="Sasaki N."/>
            <person name="Carninci P."/>
            <person name="Konno H."/>
            <person name="Akiyama J."/>
            <person name="Nishi K."/>
            <person name="Kitsunai T."/>
            <person name="Tashiro H."/>
            <person name="Itoh M."/>
            <person name="Sumi N."/>
            <person name="Ishii Y."/>
            <person name="Nakamura S."/>
            <person name="Hazama M."/>
            <person name="Nishine T."/>
            <person name="Harada A."/>
            <person name="Yamamoto R."/>
            <person name="Matsumoto H."/>
            <person name="Sakaguchi S."/>
            <person name="Ikegami T."/>
            <person name="Kashiwagi K."/>
            <person name="Fujiwake S."/>
            <person name="Inoue K."/>
            <person name="Togawa Y."/>
            <person name="Izawa M."/>
            <person name="Ohara E."/>
            <person name="Watahiki M."/>
            <person name="Yoneda Y."/>
            <person name="Ishikawa T."/>
            <person name="Ozawa K."/>
            <person name="Tanaka T."/>
            <person name="Matsuura S."/>
            <person name="Kawai J."/>
            <person name="Okazaki Y."/>
            <person name="Muramatsu M."/>
            <person name="Inoue Y."/>
            <person name="Kira A."/>
            <person name="Hayashizaki Y."/>
        </authorList>
    </citation>
    <scope>NUCLEOTIDE SEQUENCE</scope>
    <source>
        <strain evidence="1">C57BL/6J</strain>
        <tissue evidence="1">Cerebellum</tissue>
    </source>
</reference>
<reference evidence="1" key="7">
    <citation type="journal article" date="2005" name="Science">
        <title>The Transcriptional Landscape of the Mammalian Genome.</title>
        <authorList>
            <consortium name="The FANTOM Consortium"/>
            <consortium name="Riken Genome Exploration Research Group and Genome Science Group (Genome Network Project Core Group)"/>
        </authorList>
    </citation>
    <scope>NUCLEOTIDE SEQUENCE</scope>
    <source>
        <strain evidence="1">C57BL/6J</strain>
        <tissue evidence="1">Cerebellum</tissue>
    </source>
</reference>
<evidence type="ECO:0000313" key="1">
    <source>
        <dbReference type="EMBL" id="BAC38562.1"/>
    </source>
</evidence>
<reference evidence="1" key="8">
    <citation type="journal article" date="2005" name="Science">
        <title>Antisense Transcription in the Mammalian Transcriptome.</title>
        <authorList>
            <consortium name="RIKEN Genome Exploration Research Group and Genome Science Group (Genome Network Project Core Group) and the FANTOM Consortium"/>
        </authorList>
    </citation>
    <scope>NUCLEOTIDE SEQUENCE</scope>
    <source>
        <strain evidence="1">C57BL/6J</strain>
        <tissue evidence="1">Cerebellum</tissue>
    </source>
</reference>
<dbReference type="MGI" id="MGI:3643092">
    <property type="gene designation" value="Neurl1b"/>
</dbReference>
<reference evidence="1" key="1">
    <citation type="journal article" date="1999" name="Methods Enzymol.">
        <title>High-efficiency full-length cDNA cloning.</title>
        <authorList>
            <person name="Carninci P."/>
            <person name="Hayashizaki Y."/>
        </authorList>
    </citation>
    <scope>NUCLEOTIDE SEQUENCE</scope>
    <source>
        <strain evidence="1">C57BL/6J</strain>
        <tissue evidence="1">Cerebellum</tissue>
    </source>
</reference>
<reference evidence="1" key="5">
    <citation type="journal article" date="2002" name="Nature">
        <title>Analysis of the mouse transcriptome based on functional annotation of 60,770 full-length cDNAs.</title>
        <authorList>
            <consortium name="The FANTOM Consortium and the RIKEN Genome Exploration Research Group Phase I and II Team"/>
        </authorList>
    </citation>
    <scope>NUCLEOTIDE SEQUENCE</scope>
    <source>
        <strain evidence="1">C57BL/6J</strain>
        <tissue evidence="1">Cerebellum</tissue>
    </source>
</reference>
<reference evidence="1" key="6">
    <citation type="submission" date="2002-04" db="EMBL/GenBank/DDBJ databases">
        <authorList>
            <person name="Adachi J."/>
            <person name="Aizawa K."/>
            <person name="Akimura T."/>
            <person name="Arakawa T."/>
            <person name="Bono H."/>
            <person name="Carninci P."/>
            <person name="Fukuda S."/>
            <person name="Furuno M."/>
            <person name="Hanagaki T."/>
            <person name="Hara A."/>
            <person name="Hashizume W."/>
            <person name="Hayashida K."/>
            <person name="Hayatsu N."/>
            <person name="Hiramoto K."/>
            <person name="Hiraoka T."/>
            <person name="Hirozane T."/>
            <person name="Hori F."/>
            <person name="Imotani K."/>
            <person name="Ishii Y."/>
            <person name="Itoh M."/>
            <person name="Kagawa I."/>
            <person name="Kasukawa T."/>
            <person name="Katoh H."/>
            <person name="Kawai J."/>
            <person name="Kojima Y."/>
            <person name="Kondo S."/>
            <person name="Konno H."/>
            <person name="Kouda M."/>
            <person name="Koya S."/>
            <person name="Kurihara C."/>
            <person name="Matsuyama T."/>
            <person name="Miyazaki A."/>
            <person name="Murata M."/>
            <person name="Nakamura M."/>
            <person name="Nishi K."/>
            <person name="Nomura K."/>
            <person name="Numazaki R."/>
            <person name="Ohno M."/>
            <person name="Ohsato N."/>
            <person name="Okazaki Y."/>
            <person name="Saito R."/>
            <person name="Saitoh H."/>
            <person name="Sakai C."/>
            <person name="Sakai K."/>
            <person name="Sakazume N."/>
            <person name="Sano H."/>
            <person name="Sasaki D."/>
            <person name="Shibata K."/>
            <person name="Shinagawa A."/>
            <person name="Shiraki T."/>
            <person name="Sogabe Y."/>
            <person name="Tagami M."/>
            <person name="Tagawa A."/>
            <person name="Takahashi F."/>
            <person name="Takaku-Akahira S."/>
            <person name="Takeda Y."/>
            <person name="Tanaka T."/>
            <person name="Tomaru A."/>
            <person name="Toya T."/>
            <person name="Yasunishi A."/>
            <person name="Muramatsu M."/>
            <person name="Hayashizaki Y."/>
        </authorList>
    </citation>
    <scope>NUCLEOTIDE SEQUENCE</scope>
    <source>
        <strain evidence="1">C57BL/6J</strain>
        <tissue evidence="1">Cerebellum</tissue>
    </source>
</reference>
<proteinExistence type="evidence at transcript level"/>
<evidence type="ECO:0000313" key="2">
    <source>
        <dbReference type="MGI" id="MGI:3643092"/>
    </source>
</evidence>
<organism evidence="1">
    <name type="scientific">Mus musculus</name>
    <name type="common">Mouse</name>
    <dbReference type="NCBI Taxonomy" id="10090"/>
    <lineage>
        <taxon>Eukaryota</taxon>
        <taxon>Metazoa</taxon>
        <taxon>Chordata</taxon>
        <taxon>Craniata</taxon>
        <taxon>Vertebrata</taxon>
        <taxon>Euteleostomi</taxon>
        <taxon>Mammalia</taxon>
        <taxon>Eutheria</taxon>
        <taxon>Euarchontoglires</taxon>
        <taxon>Glires</taxon>
        <taxon>Rodentia</taxon>
        <taxon>Myomorpha</taxon>
        <taxon>Muroidea</taxon>
        <taxon>Muridae</taxon>
        <taxon>Murinae</taxon>
        <taxon>Mus</taxon>
        <taxon>Mus</taxon>
    </lineage>
</organism>
<dbReference type="AlphaFoldDB" id="Q8C4A6"/>
<name>Q8C4A6_MOUSE</name>
<dbReference type="AGR" id="MGI:3643092"/>
<reference evidence="1" key="2">
    <citation type="journal article" date="2000" name="Genome Res.">
        <title>Normalization and subtraction of cap-trapper-selected cDNAs to prepare full-length cDNA libraries for rapid discovery of new genes.</title>
        <authorList>
            <person name="Carninci P."/>
            <person name="Shibata Y."/>
            <person name="Hayatsu N."/>
            <person name="Sugahara Y."/>
            <person name="Shibata K."/>
            <person name="Itoh M."/>
            <person name="Konno H."/>
            <person name="Okazaki Y."/>
            <person name="Muramatsu M."/>
            <person name="Hayashizaki Y."/>
        </authorList>
    </citation>
    <scope>NUCLEOTIDE SEQUENCE</scope>
    <source>
        <strain evidence="1">C57BL/6J</strain>
        <tissue evidence="1">Cerebellum</tissue>
    </source>
</reference>